<dbReference type="AlphaFoldDB" id="A0A0S3T6Z4"/>
<organism evidence="1 2">
    <name type="scientific">Vigna angularis var. angularis</name>
    <dbReference type="NCBI Taxonomy" id="157739"/>
    <lineage>
        <taxon>Eukaryota</taxon>
        <taxon>Viridiplantae</taxon>
        <taxon>Streptophyta</taxon>
        <taxon>Embryophyta</taxon>
        <taxon>Tracheophyta</taxon>
        <taxon>Spermatophyta</taxon>
        <taxon>Magnoliopsida</taxon>
        <taxon>eudicotyledons</taxon>
        <taxon>Gunneridae</taxon>
        <taxon>Pentapetalae</taxon>
        <taxon>rosids</taxon>
        <taxon>fabids</taxon>
        <taxon>Fabales</taxon>
        <taxon>Fabaceae</taxon>
        <taxon>Papilionoideae</taxon>
        <taxon>50 kb inversion clade</taxon>
        <taxon>NPAAA clade</taxon>
        <taxon>indigoferoid/millettioid clade</taxon>
        <taxon>Phaseoleae</taxon>
        <taxon>Vigna</taxon>
    </lineage>
</organism>
<proteinExistence type="predicted"/>
<sequence length="104" mass="11772">MHQRSRPSTICFALFLHSSSHKPWNRCHFAGENHIDSTPKSKQSIAPVKFVAIPGFSPEIKTALVAGNSDLGEPRRWRATELVKWVRQRPRGVARRLSTSLLVE</sequence>
<accession>A0A0S3T6Z4</accession>
<gene>
    <name evidence="1" type="primary">Vigan.10G221400</name>
    <name evidence="1" type="ORF">VIGAN_10221400</name>
</gene>
<reference evidence="1 2" key="1">
    <citation type="journal article" date="2015" name="Sci. Rep.">
        <title>The power of single molecule real-time sequencing technology in the de novo assembly of a eukaryotic genome.</title>
        <authorList>
            <person name="Sakai H."/>
            <person name="Naito K."/>
            <person name="Ogiso-Tanaka E."/>
            <person name="Takahashi Y."/>
            <person name="Iseki K."/>
            <person name="Muto C."/>
            <person name="Satou K."/>
            <person name="Teruya K."/>
            <person name="Shiroma A."/>
            <person name="Shimoji M."/>
            <person name="Hirano T."/>
            <person name="Itoh T."/>
            <person name="Kaga A."/>
            <person name="Tomooka N."/>
        </authorList>
    </citation>
    <scope>NUCLEOTIDE SEQUENCE [LARGE SCALE GENOMIC DNA]</scope>
    <source>
        <strain evidence="2">cv. Shumari</strain>
    </source>
</reference>
<dbReference type="EMBL" id="AP015043">
    <property type="protein sequence ID" value="BAU00605.1"/>
    <property type="molecule type" value="Genomic_DNA"/>
</dbReference>
<dbReference type="Proteomes" id="UP000291084">
    <property type="component" value="Chromosome 10"/>
</dbReference>
<protein>
    <submittedName>
        <fullName evidence="1">Uncharacterized protein</fullName>
    </submittedName>
</protein>
<evidence type="ECO:0000313" key="2">
    <source>
        <dbReference type="Proteomes" id="UP000291084"/>
    </source>
</evidence>
<keyword evidence="2" id="KW-1185">Reference proteome</keyword>
<evidence type="ECO:0000313" key="1">
    <source>
        <dbReference type="EMBL" id="BAU00605.1"/>
    </source>
</evidence>
<name>A0A0S3T6Z4_PHAAN</name>